<dbReference type="SUPFAM" id="SSF53098">
    <property type="entry name" value="Ribonuclease H-like"/>
    <property type="match status" value="1"/>
</dbReference>
<comment type="caution">
    <text evidence="3">The sequence shown here is derived from an EMBL/GenBank/DDBJ whole genome shotgun (WGS) entry which is preliminary data.</text>
</comment>
<dbReference type="InterPro" id="IPR015126">
    <property type="entry name" value="Mu_I-gamma"/>
</dbReference>
<feature type="region of interest" description="Disordered" evidence="1">
    <location>
        <begin position="344"/>
        <end position="363"/>
    </location>
</feature>
<organism evidence="3">
    <name type="scientific">Ruegeria sp. PrR005</name>
    <dbReference type="NCBI Taxonomy" id="2706882"/>
    <lineage>
        <taxon>Bacteria</taxon>
        <taxon>Pseudomonadati</taxon>
        <taxon>Pseudomonadota</taxon>
        <taxon>Alphaproteobacteria</taxon>
        <taxon>Rhodobacterales</taxon>
        <taxon>Roseobacteraceae</taxon>
        <taxon>Ruegeria</taxon>
    </lineage>
</organism>
<dbReference type="InterPro" id="IPR001584">
    <property type="entry name" value="Integrase_cat-core"/>
</dbReference>
<dbReference type="GO" id="GO:0006313">
    <property type="term" value="P:DNA transposition"/>
    <property type="evidence" value="ECO:0007669"/>
    <property type="project" value="InterPro"/>
</dbReference>
<dbReference type="Pfam" id="PF02914">
    <property type="entry name" value="DDE_2"/>
    <property type="match status" value="1"/>
</dbReference>
<sequence>MSLSDLPEDVRLAWWERELDRLHLEPGARDDAAHTAFMAQPAKARARAERKAAIASMLSALRVQGLKEGERFALVRKRFEDKGTSTASLKRLSKAVEGVDPINYAPALLDDYKVTAKRAEVSDDAWRFFMTMIRDAAPDWPLKEAWQRVRDTGRETGWAVPSYPTFYRRWAELDEAQRLEARLGKADAVKRLSLPAMRDKTSLMALEEVSLDGRTQDFWGRWENGSVSRPVILMLVDVASDTVLDWELAPSENAAATVRLVKRVCKSFGIFDTLYTDNGSAFAGHLVAGGNPHRFRNGAPKGLQPMGICQIMGIKLRFAMPGNAQAKIAERIFATLSRTVDDGPEFKGAHAGHAPGASPNSKVAPVPIETVRAVLAREIGRHNREAGRRSQGARGRSYEAVLRDGLAEREALGRPVRCPTADQLYLAGLIWKPVSVDRYGRVAANGWTYGGPETQEALIRFHGTGRQVLLGRDPDDFSAPAIAYDDAGDLICRDIQPVKRGAYGSADGIRDAARNRKAAREAVKAAAVANDYLDDDAYARATAALYASAEADETPPPKPRKVVGGRFGTPLRERAPKPEMGHELAKVIEEFDRAKGFDPWGVLSGQ</sequence>
<dbReference type="InterPro" id="IPR004189">
    <property type="entry name" value="Phage_Mu_transposase"/>
</dbReference>
<dbReference type="GO" id="GO:0015074">
    <property type="term" value="P:DNA integration"/>
    <property type="evidence" value="ECO:0007669"/>
    <property type="project" value="InterPro"/>
</dbReference>
<reference evidence="3" key="1">
    <citation type="submission" date="2020-02" db="EMBL/GenBank/DDBJ databases">
        <title>Delineation of the pyrene-degrading pathway in Roseobacter clade bacteria by genomic analysis.</title>
        <authorList>
            <person name="Zhou H."/>
            <person name="Wang H."/>
        </authorList>
    </citation>
    <scope>NUCLEOTIDE SEQUENCE</scope>
    <source>
        <strain evidence="3">PrR005</strain>
    </source>
</reference>
<dbReference type="GO" id="GO:0003677">
    <property type="term" value="F:DNA binding"/>
    <property type="evidence" value="ECO:0007669"/>
    <property type="project" value="InterPro"/>
</dbReference>
<accession>A0A6B2NMB9</accession>
<dbReference type="EMBL" id="JAAGOX010000008">
    <property type="protein sequence ID" value="NDW44390.1"/>
    <property type="molecule type" value="Genomic_DNA"/>
</dbReference>
<dbReference type="GO" id="GO:0004803">
    <property type="term" value="F:transposase activity"/>
    <property type="evidence" value="ECO:0007669"/>
    <property type="project" value="InterPro"/>
</dbReference>
<evidence type="ECO:0000256" key="1">
    <source>
        <dbReference type="SAM" id="MobiDB-lite"/>
    </source>
</evidence>
<dbReference type="InterPro" id="IPR012337">
    <property type="entry name" value="RNaseH-like_sf"/>
</dbReference>
<feature type="domain" description="Integrase catalytic" evidence="2">
    <location>
        <begin position="191"/>
        <end position="406"/>
    </location>
</feature>
<dbReference type="AlphaFoldDB" id="A0A6B2NMB9"/>
<evidence type="ECO:0000313" key="3">
    <source>
        <dbReference type="EMBL" id="NDW44390.1"/>
    </source>
</evidence>
<gene>
    <name evidence="3" type="ORF">G0P99_05420</name>
</gene>
<feature type="region of interest" description="Disordered" evidence="1">
    <location>
        <begin position="549"/>
        <end position="581"/>
    </location>
</feature>
<dbReference type="RefSeq" id="WP_164128376.1">
    <property type="nucleotide sequence ID" value="NZ_JAAGOX010000008.1"/>
</dbReference>
<dbReference type="PROSITE" id="PS50994">
    <property type="entry name" value="INTEGRASE"/>
    <property type="match status" value="1"/>
</dbReference>
<dbReference type="Pfam" id="PF09039">
    <property type="entry name" value="HTH_Tnp_Mu_2"/>
    <property type="match status" value="1"/>
</dbReference>
<dbReference type="InterPro" id="IPR036397">
    <property type="entry name" value="RNaseH_sf"/>
</dbReference>
<evidence type="ECO:0000259" key="2">
    <source>
        <dbReference type="PROSITE" id="PS50994"/>
    </source>
</evidence>
<protein>
    <submittedName>
        <fullName evidence="3">DDE-type integrase/transposase/recombinase</fullName>
    </submittedName>
</protein>
<feature type="compositionally biased region" description="Basic and acidic residues" evidence="1">
    <location>
        <begin position="571"/>
        <end position="581"/>
    </location>
</feature>
<dbReference type="Gene3D" id="1.10.10.60">
    <property type="entry name" value="Homeodomain-like"/>
    <property type="match status" value="2"/>
</dbReference>
<proteinExistence type="predicted"/>
<name>A0A6B2NMB9_9RHOB</name>
<dbReference type="Gene3D" id="3.30.420.10">
    <property type="entry name" value="Ribonuclease H-like superfamily/Ribonuclease H"/>
    <property type="match status" value="1"/>
</dbReference>